<dbReference type="EMBL" id="BAABFX010000037">
    <property type="protein sequence ID" value="GAA4400046.1"/>
    <property type="molecule type" value="Genomic_DNA"/>
</dbReference>
<comment type="caution">
    <text evidence="3">The sequence shown here is derived from an EMBL/GenBank/DDBJ whole genome shotgun (WGS) entry which is preliminary data.</text>
</comment>
<evidence type="ECO:0000313" key="3">
    <source>
        <dbReference type="EMBL" id="GAA4400046.1"/>
    </source>
</evidence>
<feature type="region of interest" description="Disordered" evidence="1">
    <location>
        <begin position="1"/>
        <end position="29"/>
    </location>
</feature>
<proteinExistence type="predicted"/>
<protein>
    <recommendedName>
        <fullName evidence="2">B12-binding domain-containing protein</fullName>
    </recommendedName>
</protein>
<dbReference type="InterPro" id="IPR036724">
    <property type="entry name" value="Cobalamin-bd_sf"/>
</dbReference>
<accession>A0ABP8K4G5</accession>
<dbReference type="InterPro" id="IPR003759">
    <property type="entry name" value="Cbl-bd_cap"/>
</dbReference>
<sequence length="239" mass="25640">MISRAGPPVPYRFSRANTGPERTQMARQHPLDPGVTRRAVMAAVHELDGVGVREALLECLLVHGVDVTVAEVVMPVLGEVGEGWERGELGVLHEHFVSSSFRGVLGELRRPLPAQLSRTVVLACPPHELHDLPLELFGAMLHARSWRVVSLGANTPMTAVADAVRLLDADACVLAGVRRSAFESRMPSLTRLGRRAPVFLAGQGALRLAEPLPMTVVLPADLRAAADLVDEVARESAAG</sequence>
<keyword evidence="4" id="KW-1185">Reference proteome</keyword>
<evidence type="ECO:0000313" key="4">
    <source>
        <dbReference type="Proteomes" id="UP001500390"/>
    </source>
</evidence>
<organism evidence="3 4">
    <name type="scientific">Ornithinibacter aureus</name>
    <dbReference type="NCBI Taxonomy" id="622664"/>
    <lineage>
        <taxon>Bacteria</taxon>
        <taxon>Bacillati</taxon>
        <taxon>Actinomycetota</taxon>
        <taxon>Actinomycetes</taxon>
        <taxon>Micrococcales</taxon>
        <taxon>Intrasporangiaceae</taxon>
        <taxon>Ornithinibacter</taxon>
    </lineage>
</organism>
<dbReference type="InterPro" id="IPR036594">
    <property type="entry name" value="Meth_synthase_dom"/>
</dbReference>
<dbReference type="Pfam" id="PF02607">
    <property type="entry name" value="B12-binding_2"/>
    <property type="match status" value="1"/>
</dbReference>
<dbReference type="Proteomes" id="UP001500390">
    <property type="component" value="Unassembled WGS sequence"/>
</dbReference>
<dbReference type="Gene3D" id="3.40.50.280">
    <property type="entry name" value="Cobalamin-binding domain"/>
    <property type="match status" value="1"/>
</dbReference>
<evidence type="ECO:0000256" key="1">
    <source>
        <dbReference type="SAM" id="MobiDB-lite"/>
    </source>
</evidence>
<feature type="domain" description="B12-binding" evidence="2">
    <location>
        <begin position="117"/>
        <end position="239"/>
    </location>
</feature>
<reference evidence="4" key="1">
    <citation type="journal article" date="2019" name="Int. J. Syst. Evol. Microbiol.">
        <title>The Global Catalogue of Microorganisms (GCM) 10K type strain sequencing project: providing services to taxonomists for standard genome sequencing and annotation.</title>
        <authorList>
            <consortium name="The Broad Institute Genomics Platform"/>
            <consortium name="The Broad Institute Genome Sequencing Center for Infectious Disease"/>
            <person name="Wu L."/>
            <person name="Ma J."/>
        </authorList>
    </citation>
    <scope>NUCLEOTIDE SEQUENCE [LARGE SCALE GENOMIC DNA]</scope>
    <source>
        <strain evidence="4">JCM 17738</strain>
    </source>
</reference>
<dbReference type="InterPro" id="IPR006158">
    <property type="entry name" value="Cobalamin-bd"/>
</dbReference>
<dbReference type="SUPFAM" id="SSF52242">
    <property type="entry name" value="Cobalamin (vitamin B12)-binding domain"/>
    <property type="match status" value="1"/>
</dbReference>
<dbReference type="PROSITE" id="PS51332">
    <property type="entry name" value="B12_BINDING"/>
    <property type="match status" value="1"/>
</dbReference>
<evidence type="ECO:0000259" key="2">
    <source>
        <dbReference type="PROSITE" id="PS51332"/>
    </source>
</evidence>
<gene>
    <name evidence="3" type="ORF">GCM10023153_27090</name>
</gene>
<dbReference type="Gene3D" id="1.10.1240.10">
    <property type="entry name" value="Methionine synthase domain"/>
    <property type="match status" value="1"/>
</dbReference>
<name>A0ABP8K4G5_9MICO</name>